<evidence type="ECO:0000313" key="5">
    <source>
        <dbReference type="EMBL" id="HIV22328.1"/>
    </source>
</evidence>
<dbReference type="InterPro" id="IPR014710">
    <property type="entry name" value="RmlC-like_jellyroll"/>
</dbReference>
<keyword evidence="3" id="KW-0804">Transcription</keyword>
<organism evidence="5 6">
    <name type="scientific">Candidatus Merdiplasma excrementigallinarum</name>
    <dbReference type="NCBI Taxonomy" id="2840864"/>
    <lineage>
        <taxon>Bacteria</taxon>
        <taxon>Bacillati</taxon>
        <taxon>Bacillota</taxon>
        <taxon>Clostridia</taxon>
        <taxon>Lachnospirales</taxon>
        <taxon>Lachnospiraceae</taxon>
        <taxon>Lachnospiraceae incertae sedis</taxon>
        <taxon>Candidatus Merdiplasma</taxon>
    </lineage>
</organism>
<dbReference type="SUPFAM" id="SSF46785">
    <property type="entry name" value="Winged helix' DNA-binding domain"/>
    <property type="match status" value="1"/>
</dbReference>
<dbReference type="EMBL" id="DVOS01000001">
    <property type="protein sequence ID" value="HIV22328.1"/>
    <property type="molecule type" value="Genomic_DNA"/>
</dbReference>
<sequence length="251" mass="28801">MKTVIIEAASLFFGGIPMSIRTLEETFWALAQSKPHTRQQFFQSAKPIAFPKGSLCIRAKEKNPWIYFILSGKVCVYNLTKCGKRKILFVLGPDHIANETLMEDTGTIFCETIEACRFLAIRQEKLAELMQQDFGFTQVLFRYQERKIWRLEHQLKNTMGSIYLERKLASKLWKLGRDFGTDTSQGLRINISLSITFLADLLGAPRETTSRVCRKLAEAGLIRMEKKTIWLPDPQRIVLFYKTGVLKSAVP</sequence>
<dbReference type="PROSITE" id="PS51063">
    <property type="entry name" value="HTH_CRP_2"/>
    <property type="match status" value="1"/>
</dbReference>
<feature type="domain" description="HTH crp-type" evidence="4">
    <location>
        <begin position="164"/>
        <end position="235"/>
    </location>
</feature>
<dbReference type="InterPro" id="IPR036390">
    <property type="entry name" value="WH_DNA-bd_sf"/>
</dbReference>
<reference evidence="5" key="1">
    <citation type="submission" date="2020-10" db="EMBL/GenBank/DDBJ databases">
        <authorList>
            <person name="Gilroy R."/>
        </authorList>
    </citation>
    <scope>NUCLEOTIDE SEQUENCE</scope>
    <source>
        <strain evidence="5">ChiBcec6-7307</strain>
    </source>
</reference>
<dbReference type="InterPro" id="IPR000595">
    <property type="entry name" value="cNMP-bd_dom"/>
</dbReference>
<evidence type="ECO:0000256" key="2">
    <source>
        <dbReference type="ARBA" id="ARBA00023125"/>
    </source>
</evidence>
<dbReference type="Proteomes" id="UP000886889">
    <property type="component" value="Unassembled WGS sequence"/>
</dbReference>
<gene>
    <name evidence="5" type="ORF">IAC80_00170</name>
</gene>
<comment type="caution">
    <text evidence="5">The sequence shown here is derived from an EMBL/GenBank/DDBJ whole genome shotgun (WGS) entry which is preliminary data.</text>
</comment>
<dbReference type="GO" id="GO:0003677">
    <property type="term" value="F:DNA binding"/>
    <property type="evidence" value="ECO:0007669"/>
    <property type="project" value="UniProtKB-KW"/>
</dbReference>
<dbReference type="CDD" id="cd00038">
    <property type="entry name" value="CAP_ED"/>
    <property type="match status" value="1"/>
</dbReference>
<proteinExistence type="predicted"/>
<keyword evidence="1" id="KW-0805">Transcription regulation</keyword>
<evidence type="ECO:0000259" key="4">
    <source>
        <dbReference type="PROSITE" id="PS51063"/>
    </source>
</evidence>
<keyword evidence="2" id="KW-0238">DNA-binding</keyword>
<evidence type="ECO:0000256" key="1">
    <source>
        <dbReference type="ARBA" id="ARBA00023015"/>
    </source>
</evidence>
<evidence type="ECO:0000313" key="6">
    <source>
        <dbReference type="Proteomes" id="UP000886889"/>
    </source>
</evidence>
<reference evidence="5" key="2">
    <citation type="journal article" date="2021" name="PeerJ">
        <title>Extensive microbial diversity within the chicken gut microbiome revealed by metagenomics and culture.</title>
        <authorList>
            <person name="Gilroy R."/>
            <person name="Ravi A."/>
            <person name="Getino M."/>
            <person name="Pursley I."/>
            <person name="Horton D.L."/>
            <person name="Alikhan N.F."/>
            <person name="Baker D."/>
            <person name="Gharbi K."/>
            <person name="Hall N."/>
            <person name="Watson M."/>
            <person name="Adriaenssens E.M."/>
            <person name="Foster-Nyarko E."/>
            <person name="Jarju S."/>
            <person name="Secka A."/>
            <person name="Antonio M."/>
            <person name="Oren A."/>
            <person name="Chaudhuri R.R."/>
            <person name="La Ragione R."/>
            <person name="Hildebrand F."/>
            <person name="Pallen M.J."/>
        </authorList>
    </citation>
    <scope>NUCLEOTIDE SEQUENCE</scope>
    <source>
        <strain evidence="5">ChiBcec6-7307</strain>
    </source>
</reference>
<dbReference type="Pfam" id="PF00027">
    <property type="entry name" value="cNMP_binding"/>
    <property type="match status" value="1"/>
</dbReference>
<protein>
    <submittedName>
        <fullName evidence="5">Crp/Fnr family transcriptional regulator</fullName>
    </submittedName>
</protein>
<dbReference type="GO" id="GO:0006355">
    <property type="term" value="P:regulation of DNA-templated transcription"/>
    <property type="evidence" value="ECO:0007669"/>
    <property type="project" value="InterPro"/>
</dbReference>
<dbReference type="InterPro" id="IPR012318">
    <property type="entry name" value="HTH_CRP"/>
</dbReference>
<dbReference type="Gene3D" id="2.60.120.10">
    <property type="entry name" value="Jelly Rolls"/>
    <property type="match status" value="1"/>
</dbReference>
<evidence type="ECO:0000256" key="3">
    <source>
        <dbReference type="ARBA" id="ARBA00023163"/>
    </source>
</evidence>
<accession>A0A9D1NYH9</accession>
<dbReference type="InterPro" id="IPR018490">
    <property type="entry name" value="cNMP-bd_dom_sf"/>
</dbReference>
<dbReference type="SMART" id="SM00419">
    <property type="entry name" value="HTH_CRP"/>
    <property type="match status" value="1"/>
</dbReference>
<name>A0A9D1NYH9_9FIRM</name>
<dbReference type="AlphaFoldDB" id="A0A9D1NYH9"/>
<dbReference type="SUPFAM" id="SSF51206">
    <property type="entry name" value="cAMP-binding domain-like"/>
    <property type="match status" value="1"/>
</dbReference>
<dbReference type="Pfam" id="PF13545">
    <property type="entry name" value="HTH_Crp_2"/>
    <property type="match status" value="1"/>
</dbReference>